<dbReference type="AlphaFoldDB" id="A0A672HR27"/>
<dbReference type="InterPro" id="IPR001356">
    <property type="entry name" value="HD"/>
</dbReference>
<evidence type="ECO:0000256" key="2">
    <source>
        <dbReference type="ARBA" id="ARBA00005733"/>
    </source>
</evidence>
<evidence type="ECO:0000313" key="11">
    <source>
        <dbReference type="Ensembl" id="ENSSFAP00005031698.1"/>
    </source>
</evidence>
<dbReference type="PANTHER" id="PTHR46123">
    <property type="entry name" value="MIX-TYPE HOMEOBOX GENE 1-RELATED"/>
    <property type="match status" value="1"/>
</dbReference>
<name>A0A672HR27_SALFA</name>
<protein>
    <recommendedName>
        <fullName evidence="10">Homeobox domain-containing protein</fullName>
    </recommendedName>
</protein>
<keyword evidence="5 7" id="KW-0371">Homeobox</keyword>
<feature type="compositionally biased region" description="Polar residues" evidence="9">
    <location>
        <begin position="1"/>
        <end position="21"/>
    </location>
</feature>
<dbReference type="CDD" id="cd00086">
    <property type="entry name" value="homeodomain"/>
    <property type="match status" value="1"/>
</dbReference>
<dbReference type="Proteomes" id="UP000472267">
    <property type="component" value="Chromosome 13"/>
</dbReference>
<evidence type="ECO:0000256" key="9">
    <source>
        <dbReference type="SAM" id="MobiDB-lite"/>
    </source>
</evidence>
<dbReference type="FunFam" id="1.10.10.60:FF:000312">
    <property type="entry name" value="Mix-type homeobox gene 1"/>
    <property type="match status" value="1"/>
</dbReference>
<keyword evidence="6 7" id="KW-0539">Nucleus</keyword>
<feature type="region of interest" description="Disordered" evidence="9">
    <location>
        <begin position="82"/>
        <end position="114"/>
    </location>
</feature>
<dbReference type="Gene3D" id="1.10.10.60">
    <property type="entry name" value="Homeodomain-like"/>
    <property type="match status" value="1"/>
</dbReference>
<organism evidence="11 12">
    <name type="scientific">Salarias fasciatus</name>
    <name type="common">Jewelled blenny</name>
    <name type="synonym">Blennius fasciatus</name>
    <dbReference type="NCBI Taxonomy" id="181472"/>
    <lineage>
        <taxon>Eukaryota</taxon>
        <taxon>Metazoa</taxon>
        <taxon>Chordata</taxon>
        <taxon>Craniata</taxon>
        <taxon>Vertebrata</taxon>
        <taxon>Euteleostomi</taxon>
        <taxon>Actinopterygii</taxon>
        <taxon>Neopterygii</taxon>
        <taxon>Teleostei</taxon>
        <taxon>Neoteleostei</taxon>
        <taxon>Acanthomorphata</taxon>
        <taxon>Ovalentaria</taxon>
        <taxon>Blenniimorphae</taxon>
        <taxon>Blenniiformes</taxon>
        <taxon>Blennioidei</taxon>
        <taxon>Blenniidae</taxon>
        <taxon>Salariinae</taxon>
        <taxon>Salarias</taxon>
    </lineage>
</organism>
<dbReference type="InParanoid" id="A0A672HR27"/>
<reference evidence="11" key="2">
    <citation type="submission" date="2025-08" db="UniProtKB">
        <authorList>
            <consortium name="Ensembl"/>
        </authorList>
    </citation>
    <scope>IDENTIFICATION</scope>
</reference>
<reference evidence="11" key="1">
    <citation type="submission" date="2019-06" db="EMBL/GenBank/DDBJ databases">
        <authorList>
            <consortium name="Wellcome Sanger Institute Data Sharing"/>
        </authorList>
    </citation>
    <scope>NUCLEOTIDE SEQUENCE [LARGE SCALE GENOMIC DNA]</scope>
</reference>
<evidence type="ECO:0000256" key="6">
    <source>
        <dbReference type="ARBA" id="ARBA00023242"/>
    </source>
</evidence>
<dbReference type="InterPro" id="IPR051306">
    <property type="entry name" value="Homeobox_regulator"/>
</dbReference>
<evidence type="ECO:0000259" key="10">
    <source>
        <dbReference type="PROSITE" id="PS50071"/>
    </source>
</evidence>
<evidence type="ECO:0000313" key="12">
    <source>
        <dbReference type="Proteomes" id="UP000472267"/>
    </source>
</evidence>
<feature type="region of interest" description="Disordered" evidence="9">
    <location>
        <begin position="1"/>
        <end position="29"/>
    </location>
</feature>
<dbReference type="GO" id="GO:0000981">
    <property type="term" value="F:DNA-binding transcription factor activity, RNA polymerase II-specific"/>
    <property type="evidence" value="ECO:0007669"/>
    <property type="project" value="TreeGrafter"/>
</dbReference>
<evidence type="ECO:0000256" key="8">
    <source>
        <dbReference type="RuleBase" id="RU000682"/>
    </source>
</evidence>
<evidence type="ECO:0000256" key="4">
    <source>
        <dbReference type="ARBA" id="ARBA00023125"/>
    </source>
</evidence>
<evidence type="ECO:0000256" key="5">
    <source>
        <dbReference type="ARBA" id="ARBA00023155"/>
    </source>
</evidence>
<dbReference type="InterPro" id="IPR009057">
    <property type="entry name" value="Homeodomain-like_sf"/>
</dbReference>
<comment type="subcellular location">
    <subcellularLocation>
        <location evidence="1 7 8">Nucleus</location>
    </subcellularLocation>
</comment>
<comment type="similarity">
    <text evidence="2">Belongs to the paired homeobox family.</text>
</comment>
<accession>A0A672HR27</accession>
<keyword evidence="3" id="KW-0217">Developmental protein</keyword>
<feature type="domain" description="Homeobox" evidence="10">
    <location>
        <begin position="21"/>
        <end position="81"/>
    </location>
</feature>
<dbReference type="PROSITE" id="PS50071">
    <property type="entry name" value="HOMEOBOX_2"/>
    <property type="match status" value="1"/>
</dbReference>
<dbReference type="Pfam" id="PF00046">
    <property type="entry name" value="Homeodomain"/>
    <property type="match status" value="1"/>
</dbReference>
<proteinExistence type="inferred from homology"/>
<dbReference type="Ensembl" id="ENSSFAT00005032834.1">
    <property type="protein sequence ID" value="ENSSFAP00005031698.1"/>
    <property type="gene ID" value="ENSSFAG00005016068.1"/>
</dbReference>
<sequence>MIPFFSTANGKSKNSGGTPRNATRRKRTSFSKSNVELLLKTFATDPYPGIVLRERLSQQTGLPESRIQVWFQNKRARTLKGGVNKPEAADRKPASVAPTIAPKKKQQRGSQASQTQMMQNMGNNFYYGPGPSLAYSTSHSQGSYGNMFPPQGTPMGGMTSTEGSWNQGGATQATPVTSMWGHSSMAMPSSNVFMQGGFSSAQPGLTVASPWLIELIV</sequence>
<keyword evidence="12" id="KW-1185">Reference proteome</keyword>
<dbReference type="SMART" id="SM00389">
    <property type="entry name" value="HOX"/>
    <property type="match status" value="1"/>
</dbReference>
<feature type="DNA-binding region" description="Homeobox" evidence="7">
    <location>
        <begin position="23"/>
        <end position="82"/>
    </location>
</feature>
<reference evidence="11" key="3">
    <citation type="submission" date="2025-09" db="UniProtKB">
        <authorList>
            <consortium name="Ensembl"/>
        </authorList>
    </citation>
    <scope>IDENTIFICATION</scope>
</reference>
<dbReference type="GO" id="GO:0000977">
    <property type="term" value="F:RNA polymerase II transcription regulatory region sequence-specific DNA binding"/>
    <property type="evidence" value="ECO:0007669"/>
    <property type="project" value="TreeGrafter"/>
</dbReference>
<dbReference type="GO" id="GO:0005634">
    <property type="term" value="C:nucleus"/>
    <property type="evidence" value="ECO:0007669"/>
    <property type="project" value="UniProtKB-SubCell"/>
</dbReference>
<dbReference type="PANTHER" id="PTHR46123:SF4">
    <property type="entry name" value="MIX-TYPE HOMEOBOX GENE 1-RELATED"/>
    <property type="match status" value="1"/>
</dbReference>
<evidence type="ECO:0000256" key="3">
    <source>
        <dbReference type="ARBA" id="ARBA00022473"/>
    </source>
</evidence>
<dbReference type="SUPFAM" id="SSF46689">
    <property type="entry name" value="Homeodomain-like"/>
    <property type="match status" value="1"/>
</dbReference>
<evidence type="ECO:0000256" key="1">
    <source>
        <dbReference type="ARBA" id="ARBA00004123"/>
    </source>
</evidence>
<keyword evidence="4 7" id="KW-0238">DNA-binding</keyword>
<evidence type="ECO:0000256" key="7">
    <source>
        <dbReference type="PROSITE-ProRule" id="PRU00108"/>
    </source>
</evidence>